<reference evidence="2 3" key="1">
    <citation type="submission" date="2019-06" db="EMBL/GenBank/DDBJ databases">
        <title>Draft genome sequence of the filamentous fungus Phialemoniopsis curvata isolated from diesel fuel.</title>
        <authorList>
            <person name="Varaljay V.A."/>
            <person name="Lyon W.J."/>
            <person name="Crouch A.L."/>
            <person name="Drake C.E."/>
            <person name="Hollomon J.M."/>
            <person name="Nadeau L.J."/>
            <person name="Nunn H.S."/>
            <person name="Stevenson B.S."/>
            <person name="Bojanowski C.L."/>
            <person name="Crookes-Goodson W.J."/>
        </authorList>
    </citation>
    <scope>NUCLEOTIDE SEQUENCE [LARGE SCALE GENOMIC DNA]</scope>
    <source>
        <strain evidence="2 3">D216</strain>
    </source>
</reference>
<dbReference type="AlphaFoldDB" id="A0A507AYR0"/>
<dbReference type="PANTHER" id="PTHR33303">
    <property type="entry name" value="CYTOPLASMIC PROTEIN-RELATED"/>
    <property type="match status" value="1"/>
</dbReference>
<name>A0A507AYR0_9PEZI</name>
<dbReference type="OrthoDB" id="5138418at2759"/>
<dbReference type="Pfam" id="PF13380">
    <property type="entry name" value="CoA_binding_2"/>
    <property type="match status" value="1"/>
</dbReference>
<dbReference type="InParanoid" id="A0A507AYR0"/>
<dbReference type="RefSeq" id="XP_030997666.1">
    <property type="nucleotide sequence ID" value="XM_031137129.1"/>
</dbReference>
<organism evidence="2 3">
    <name type="scientific">Thyridium curvatum</name>
    <dbReference type="NCBI Taxonomy" id="1093900"/>
    <lineage>
        <taxon>Eukaryota</taxon>
        <taxon>Fungi</taxon>
        <taxon>Dikarya</taxon>
        <taxon>Ascomycota</taxon>
        <taxon>Pezizomycotina</taxon>
        <taxon>Sordariomycetes</taxon>
        <taxon>Sordariomycetidae</taxon>
        <taxon>Thyridiales</taxon>
        <taxon>Thyridiaceae</taxon>
        <taxon>Thyridium</taxon>
    </lineage>
</organism>
<accession>A0A507AYR0</accession>
<sequence length="163" mass="17399">MSTEATARAFFSAPVFAVVGASSNPAKFGHKTQLTFPCTHTVFAWYAARDLPVTPINPGAPTIRALNKEHPTAPSLSALPRPRETAVSVITPPPATLQVLREARELGVPSVWLQPGTYDGEVLRLAREEGAFQNVVVGEGGRGDEGWCVLVDGDRALRQAGKL</sequence>
<feature type="domain" description="CoA-binding" evidence="1">
    <location>
        <begin position="16"/>
        <end position="131"/>
    </location>
</feature>
<dbReference type="InterPro" id="IPR036291">
    <property type="entry name" value="NAD(P)-bd_dom_sf"/>
</dbReference>
<keyword evidence="3" id="KW-1185">Reference proteome</keyword>
<protein>
    <recommendedName>
        <fullName evidence="1">CoA-binding domain-containing protein</fullName>
    </recommendedName>
</protein>
<evidence type="ECO:0000313" key="3">
    <source>
        <dbReference type="Proteomes" id="UP000319257"/>
    </source>
</evidence>
<dbReference type="EMBL" id="SKBQ01000001">
    <property type="protein sequence ID" value="TPX15955.1"/>
    <property type="molecule type" value="Genomic_DNA"/>
</dbReference>
<dbReference type="Gene3D" id="3.40.50.720">
    <property type="entry name" value="NAD(P)-binding Rossmann-like Domain"/>
    <property type="match status" value="1"/>
</dbReference>
<dbReference type="InterPro" id="IPR003781">
    <property type="entry name" value="CoA-bd"/>
</dbReference>
<dbReference type="GeneID" id="41967736"/>
<dbReference type="STRING" id="1093900.A0A507AYR0"/>
<dbReference type="PANTHER" id="PTHR33303:SF2">
    <property type="entry name" value="COA-BINDING DOMAIN-CONTAINING PROTEIN"/>
    <property type="match status" value="1"/>
</dbReference>
<proteinExistence type="predicted"/>
<gene>
    <name evidence="2" type="ORF">E0L32_000289</name>
</gene>
<evidence type="ECO:0000313" key="2">
    <source>
        <dbReference type="EMBL" id="TPX15955.1"/>
    </source>
</evidence>
<comment type="caution">
    <text evidence="2">The sequence shown here is derived from an EMBL/GenBank/DDBJ whole genome shotgun (WGS) entry which is preliminary data.</text>
</comment>
<dbReference type="SUPFAM" id="SSF51735">
    <property type="entry name" value="NAD(P)-binding Rossmann-fold domains"/>
    <property type="match status" value="1"/>
</dbReference>
<evidence type="ECO:0000259" key="1">
    <source>
        <dbReference type="Pfam" id="PF13380"/>
    </source>
</evidence>
<dbReference type="Proteomes" id="UP000319257">
    <property type="component" value="Unassembled WGS sequence"/>
</dbReference>